<dbReference type="EMBL" id="ML210157">
    <property type="protein sequence ID" value="TFK28270.1"/>
    <property type="molecule type" value="Genomic_DNA"/>
</dbReference>
<feature type="domain" description="Carboxylesterase type B" evidence="2">
    <location>
        <begin position="21"/>
        <end position="523"/>
    </location>
</feature>
<evidence type="ECO:0000313" key="4">
    <source>
        <dbReference type="Proteomes" id="UP000307440"/>
    </source>
</evidence>
<dbReference type="PROSITE" id="PS00941">
    <property type="entry name" value="CARBOXYLESTERASE_B_2"/>
    <property type="match status" value="1"/>
</dbReference>
<evidence type="ECO:0000313" key="3">
    <source>
        <dbReference type="EMBL" id="TFK28270.1"/>
    </source>
</evidence>
<dbReference type="InterPro" id="IPR019819">
    <property type="entry name" value="Carboxylesterase_B_CS"/>
</dbReference>
<protein>
    <submittedName>
        <fullName evidence="3">Triacylglycerol lipase 3</fullName>
    </submittedName>
</protein>
<accession>A0A5C3L699</accession>
<keyword evidence="1" id="KW-0732">Signal</keyword>
<feature type="chain" id="PRO_5023068480" evidence="1">
    <location>
        <begin position="21"/>
        <end position="546"/>
    </location>
</feature>
<dbReference type="OrthoDB" id="408631at2759"/>
<dbReference type="STRING" id="230819.A0A5C3L699"/>
<dbReference type="InterPro" id="IPR050309">
    <property type="entry name" value="Type-B_Carboxylest/Lipase"/>
</dbReference>
<feature type="signal peptide" evidence="1">
    <location>
        <begin position="1"/>
        <end position="20"/>
    </location>
</feature>
<dbReference type="Proteomes" id="UP000307440">
    <property type="component" value="Unassembled WGS sequence"/>
</dbReference>
<dbReference type="AlphaFoldDB" id="A0A5C3L699"/>
<dbReference type="InterPro" id="IPR029058">
    <property type="entry name" value="AB_hydrolase_fold"/>
</dbReference>
<dbReference type="Pfam" id="PF00135">
    <property type="entry name" value="COesterase"/>
    <property type="match status" value="1"/>
</dbReference>
<dbReference type="PANTHER" id="PTHR11559">
    <property type="entry name" value="CARBOXYLESTERASE"/>
    <property type="match status" value="1"/>
</dbReference>
<name>A0A5C3L699_COPMA</name>
<keyword evidence="4" id="KW-1185">Reference proteome</keyword>
<reference evidence="3 4" key="1">
    <citation type="journal article" date="2019" name="Nat. Ecol. Evol.">
        <title>Megaphylogeny resolves global patterns of mushroom evolution.</title>
        <authorList>
            <person name="Varga T."/>
            <person name="Krizsan K."/>
            <person name="Foldi C."/>
            <person name="Dima B."/>
            <person name="Sanchez-Garcia M."/>
            <person name="Sanchez-Ramirez S."/>
            <person name="Szollosi G.J."/>
            <person name="Szarkandi J.G."/>
            <person name="Papp V."/>
            <person name="Albert L."/>
            <person name="Andreopoulos W."/>
            <person name="Angelini C."/>
            <person name="Antonin V."/>
            <person name="Barry K.W."/>
            <person name="Bougher N.L."/>
            <person name="Buchanan P."/>
            <person name="Buyck B."/>
            <person name="Bense V."/>
            <person name="Catcheside P."/>
            <person name="Chovatia M."/>
            <person name="Cooper J."/>
            <person name="Damon W."/>
            <person name="Desjardin D."/>
            <person name="Finy P."/>
            <person name="Geml J."/>
            <person name="Haridas S."/>
            <person name="Hughes K."/>
            <person name="Justo A."/>
            <person name="Karasinski D."/>
            <person name="Kautmanova I."/>
            <person name="Kiss B."/>
            <person name="Kocsube S."/>
            <person name="Kotiranta H."/>
            <person name="LaButti K.M."/>
            <person name="Lechner B.E."/>
            <person name="Liimatainen K."/>
            <person name="Lipzen A."/>
            <person name="Lukacs Z."/>
            <person name="Mihaltcheva S."/>
            <person name="Morgado L.N."/>
            <person name="Niskanen T."/>
            <person name="Noordeloos M.E."/>
            <person name="Ohm R.A."/>
            <person name="Ortiz-Santana B."/>
            <person name="Ovrebo C."/>
            <person name="Racz N."/>
            <person name="Riley R."/>
            <person name="Savchenko A."/>
            <person name="Shiryaev A."/>
            <person name="Soop K."/>
            <person name="Spirin V."/>
            <person name="Szebenyi C."/>
            <person name="Tomsovsky M."/>
            <person name="Tulloss R.E."/>
            <person name="Uehling J."/>
            <person name="Grigoriev I.V."/>
            <person name="Vagvolgyi C."/>
            <person name="Papp T."/>
            <person name="Martin F.M."/>
            <person name="Miettinen O."/>
            <person name="Hibbett D.S."/>
            <person name="Nagy L.G."/>
        </authorList>
    </citation>
    <scope>NUCLEOTIDE SEQUENCE [LARGE SCALE GENOMIC DNA]</scope>
    <source>
        <strain evidence="3 4">CBS 121175</strain>
    </source>
</reference>
<dbReference type="SUPFAM" id="SSF53474">
    <property type="entry name" value="alpha/beta-Hydrolases"/>
    <property type="match status" value="1"/>
</dbReference>
<dbReference type="InterPro" id="IPR002018">
    <property type="entry name" value="CarbesteraseB"/>
</dbReference>
<organism evidence="3 4">
    <name type="scientific">Coprinopsis marcescibilis</name>
    <name type="common">Agaric fungus</name>
    <name type="synonym">Psathyrella marcescibilis</name>
    <dbReference type="NCBI Taxonomy" id="230819"/>
    <lineage>
        <taxon>Eukaryota</taxon>
        <taxon>Fungi</taxon>
        <taxon>Dikarya</taxon>
        <taxon>Basidiomycota</taxon>
        <taxon>Agaricomycotina</taxon>
        <taxon>Agaricomycetes</taxon>
        <taxon>Agaricomycetidae</taxon>
        <taxon>Agaricales</taxon>
        <taxon>Agaricineae</taxon>
        <taxon>Psathyrellaceae</taxon>
        <taxon>Coprinopsis</taxon>
    </lineage>
</organism>
<sequence length="546" mass="59624">MRSRYLLFFALSSLLLSARSAPQVTIGQTTLSGRDIQPLGVDFFGGIPYAEAPVGDRRFKSPVLRTRLASGTLEAAEYGKACLQPGNPAGMSEDCLTINIYRPAGISSKAKLPVMFWTYGGGFIVGSSARFNGSHLVAYSVERGTPIIYVNFNYRLGALGYPQGQEAEDKRHINLALQDQIAALEWVQENIHHFGGDKRKVTAFGESAGAMMTSILSVNRKLDKLARAAIFQSGSANSPNVYRASRRESLWQTFVSRVPSCSALASSGNTFDCLRNANSSEIHGAMLASLAGAGEMFPWNPVLDTRKDGLYPDLVSKQYASGRFSKIPYIAGTNLDEGTFFASKSPNSTEGTIRGALTAAYSPSRVSASALDVAINRLFQLYPDSPSLGAPYGSGDELFGLPPAYKRDSALQGDLTIDAPRRMWTEAAAQAGVKGYGYLFTQRLQIRDPALGVNHTAEIPFVYGQSQDPAPSTQTLSKRMMDYWISFVVNLDPNDKKGSQRPNWPQYTTRSKNLLQLNGEDTKVIKDDFRLAEIGFINENAVLFHH</sequence>
<gene>
    <name evidence="3" type="ORF">FA15DRAFT_665490</name>
</gene>
<dbReference type="Gene3D" id="3.40.50.1820">
    <property type="entry name" value="alpha/beta hydrolase"/>
    <property type="match status" value="1"/>
</dbReference>
<proteinExistence type="predicted"/>
<evidence type="ECO:0000259" key="2">
    <source>
        <dbReference type="Pfam" id="PF00135"/>
    </source>
</evidence>
<evidence type="ECO:0000256" key="1">
    <source>
        <dbReference type="SAM" id="SignalP"/>
    </source>
</evidence>